<gene>
    <name evidence="2" type="ORF">AJ85_02130</name>
</gene>
<accession>A0A4S4JU52</accession>
<evidence type="ECO:0000313" key="3">
    <source>
        <dbReference type="Proteomes" id="UP000297014"/>
    </source>
</evidence>
<evidence type="ECO:0000256" key="1">
    <source>
        <dbReference type="SAM" id="Coils"/>
    </source>
</evidence>
<protein>
    <recommendedName>
        <fullName evidence="4">Methyltransferase type 11 domain-containing protein</fullName>
    </recommendedName>
</protein>
<dbReference type="Proteomes" id="UP000297014">
    <property type="component" value="Unassembled WGS sequence"/>
</dbReference>
<proteinExistence type="predicted"/>
<dbReference type="EMBL" id="JALP01000362">
    <property type="protein sequence ID" value="THG88594.1"/>
    <property type="molecule type" value="Genomic_DNA"/>
</dbReference>
<organism evidence="2 3">
    <name type="scientific">Alkalihalobacillus alcalophilus ATCC 27647 = CGMCC 1.3604</name>
    <dbReference type="NCBI Taxonomy" id="1218173"/>
    <lineage>
        <taxon>Bacteria</taxon>
        <taxon>Bacillati</taxon>
        <taxon>Bacillota</taxon>
        <taxon>Bacilli</taxon>
        <taxon>Bacillales</taxon>
        <taxon>Bacillaceae</taxon>
        <taxon>Alkalihalobacillus</taxon>
    </lineage>
</organism>
<dbReference type="RefSeq" id="WP_003322027.1">
    <property type="nucleotide sequence ID" value="NZ_JALP01000362.1"/>
</dbReference>
<name>A0A4S4JU52_ALKAL</name>
<keyword evidence="1" id="KW-0175">Coiled coil</keyword>
<dbReference type="OrthoDB" id="2575094at2"/>
<dbReference type="InterPro" id="IPR029063">
    <property type="entry name" value="SAM-dependent_MTases_sf"/>
</dbReference>
<dbReference type="SUPFAM" id="SSF53335">
    <property type="entry name" value="S-adenosyl-L-methionine-dependent methyltransferases"/>
    <property type="match status" value="1"/>
</dbReference>
<sequence>MNNNLNELANNSGESINKNYWICKNAFGENILDISSLESDSFPITLAKENKRVLSISLEKDRIDVLSEKLKNEPECVQKNVECRITNLFNLENNKLFDSILLDYSLVHITDMKRYLMQVTNKLSIEGRIIITLPLGIKKGQNLVSPFYFEDFLNEIKEKLYIKEIEYQEDWVGIVLMQLEHSDKNDNLNLFEVIRKIEQILYAKENTFFANNVQQEMKPVTIEVNKNIDEEINKYKKLYLIAKKEKIQLQEELLNQYEKETKLLKSIKNENTNKYDDLQRKYNALSKSKLGKIQLAYWRRKK</sequence>
<dbReference type="AlphaFoldDB" id="A0A4S4JU52"/>
<feature type="coiled-coil region" evidence="1">
    <location>
        <begin position="225"/>
        <end position="288"/>
    </location>
</feature>
<evidence type="ECO:0000313" key="2">
    <source>
        <dbReference type="EMBL" id="THG88594.1"/>
    </source>
</evidence>
<dbReference type="Gene3D" id="3.40.50.150">
    <property type="entry name" value="Vaccinia Virus protein VP39"/>
    <property type="match status" value="1"/>
</dbReference>
<comment type="caution">
    <text evidence="2">The sequence shown here is derived from an EMBL/GenBank/DDBJ whole genome shotgun (WGS) entry which is preliminary data.</text>
</comment>
<reference evidence="2 3" key="1">
    <citation type="submission" date="2014-01" db="EMBL/GenBank/DDBJ databases">
        <title>Draft genome sequencing of Bacillus alcalophilus CGMCC 1.3604.</title>
        <authorList>
            <person name="Yang J."/>
            <person name="Diao L."/>
            <person name="Yang S."/>
        </authorList>
    </citation>
    <scope>NUCLEOTIDE SEQUENCE [LARGE SCALE GENOMIC DNA]</scope>
    <source>
        <strain evidence="2 3">CGMCC 1.3604</strain>
    </source>
</reference>
<evidence type="ECO:0008006" key="4">
    <source>
        <dbReference type="Google" id="ProtNLM"/>
    </source>
</evidence>